<keyword evidence="3" id="KW-1185">Reference proteome</keyword>
<keyword evidence="2" id="KW-0378">Hydrolase</keyword>
<sequence>MWATPHRTVYLLMSRCSVLNFTEKTKQSFNIVADHLLALLKKDEAANVNLHAEESLFVRFNANKVRQNTHVEQRSLTLTLQKDGKTANINFSITGEIDEDKQRVEFWLDQARQECALLPEDPYQVAIVNNGTSDSTFKGSLLKDEEVIKAITTPATGADFAGLYCAGPIISANKNSAGQSHWFATENFFVDYSLYMGEKAVKSIYAGTHWDQKEFEANIAQSKNQLSLMDRPKKVLQPGAYRTYLAPGAVAELASMFSWGALSFNAYKQGGSALMKLADKEKSLSPLFSVRENYAMGLTHRYNSLGELAPETLKLISNGQLDSYVISSRSAKEYGVEGNAGDSHEGPRAMEILPGSLKKDDILKELGTGLYLSNLHYLNWSDRLNARITGMTRYACFWVENGEIVAPIADLRFDESLFDCLGENLLAVTDFQEVDPMVSTYESRALGGKKVPGMLIKDFKFTL</sequence>
<dbReference type="KEGG" id="bba:Bd0699"/>
<dbReference type="PANTHER" id="PTHR43666:SF1">
    <property type="entry name" value="CONSERVED PROTEIN"/>
    <property type="match status" value="1"/>
</dbReference>
<dbReference type="SUPFAM" id="SSF111283">
    <property type="entry name" value="Putative modulator of DNA gyrase, PmbA/TldD"/>
    <property type="match status" value="1"/>
</dbReference>
<feature type="domain" description="Metalloprotease TldD/E C-terminal" evidence="1">
    <location>
        <begin position="238"/>
        <end position="461"/>
    </location>
</feature>
<accession>Q6MPY9</accession>
<dbReference type="GO" id="GO:0008237">
    <property type="term" value="F:metallopeptidase activity"/>
    <property type="evidence" value="ECO:0007669"/>
    <property type="project" value="InterPro"/>
</dbReference>
<dbReference type="HOGENOM" id="CLU_050371_0_0_7"/>
<dbReference type="Proteomes" id="UP000008080">
    <property type="component" value="Chromosome"/>
</dbReference>
<proteinExistence type="predicted"/>
<dbReference type="STRING" id="264462.Bd0699"/>
<organism evidence="2 3">
    <name type="scientific">Bdellovibrio bacteriovorus (strain ATCC 15356 / DSM 50701 / NCIMB 9529 / HD100)</name>
    <dbReference type="NCBI Taxonomy" id="264462"/>
    <lineage>
        <taxon>Bacteria</taxon>
        <taxon>Pseudomonadati</taxon>
        <taxon>Bdellovibrionota</taxon>
        <taxon>Bdellovibrionia</taxon>
        <taxon>Bdellovibrionales</taxon>
        <taxon>Pseudobdellovibrionaceae</taxon>
        <taxon>Bdellovibrio</taxon>
    </lineage>
</organism>
<reference evidence="2 3" key="1">
    <citation type="journal article" date="2004" name="Science">
        <title>A predator unmasked: life cycle of Bdellovibrio bacteriovorus from a genomic perspective.</title>
        <authorList>
            <person name="Rendulic S."/>
            <person name="Jagtap P."/>
            <person name="Rosinus A."/>
            <person name="Eppinger M."/>
            <person name="Baar C."/>
            <person name="Lanz C."/>
            <person name="Keller H."/>
            <person name="Lambert C."/>
            <person name="Evans K.J."/>
            <person name="Goesmann A."/>
            <person name="Meyer F."/>
            <person name="Sockett R.E."/>
            <person name="Schuster S.C."/>
        </authorList>
    </citation>
    <scope>NUCLEOTIDE SEQUENCE [LARGE SCALE GENOMIC DNA]</scope>
    <source>
        <strain evidence="3">ATCC 15356 / DSM 50701 / NCIMB 9529 / HD100</strain>
    </source>
</reference>
<dbReference type="EMBL" id="BX842647">
    <property type="protein sequence ID" value="CAE78658.1"/>
    <property type="molecule type" value="Genomic_DNA"/>
</dbReference>
<evidence type="ECO:0000313" key="2">
    <source>
        <dbReference type="EMBL" id="CAE78658.1"/>
    </source>
</evidence>
<dbReference type="InterPro" id="IPR045569">
    <property type="entry name" value="Metalloprtase-TldD/E_C"/>
</dbReference>
<dbReference type="GO" id="GO:0006508">
    <property type="term" value="P:proteolysis"/>
    <property type="evidence" value="ECO:0007669"/>
    <property type="project" value="UniProtKB-KW"/>
</dbReference>
<dbReference type="InterPro" id="IPR036059">
    <property type="entry name" value="TldD/PmbA_sf"/>
</dbReference>
<keyword evidence="2" id="KW-0645">Protease</keyword>
<dbReference type="Pfam" id="PF19289">
    <property type="entry name" value="PmbA_TldD_3rd"/>
    <property type="match status" value="1"/>
</dbReference>
<evidence type="ECO:0000259" key="1">
    <source>
        <dbReference type="Pfam" id="PF19289"/>
    </source>
</evidence>
<dbReference type="PANTHER" id="PTHR43666">
    <property type="entry name" value="TLDD PROTEIN"/>
    <property type="match status" value="1"/>
</dbReference>
<gene>
    <name evidence="2" type="ordered locus">Bd0699</name>
</gene>
<name>Q6MPY9_BDEBA</name>
<dbReference type="AlphaFoldDB" id="Q6MPY9"/>
<dbReference type="eggNOG" id="COG0312">
    <property type="taxonomic scope" value="Bacteria"/>
</dbReference>
<protein>
    <submittedName>
        <fullName evidence="2">Predicted Zn-dependent protease</fullName>
    </submittedName>
</protein>
<evidence type="ECO:0000313" key="3">
    <source>
        <dbReference type="Proteomes" id="UP000008080"/>
    </source>
</evidence>